<keyword evidence="2" id="KW-1003">Cell membrane</keyword>
<name>A0A1Y1QWZ9_9GAMM</name>
<dbReference type="PANTHER" id="PTHR30606">
    <property type="entry name" value="LIPID A BIOSYNTHESIS LAUROYL ACYLTRANSFERASE"/>
    <property type="match status" value="1"/>
</dbReference>
<evidence type="ECO:0000256" key="5">
    <source>
        <dbReference type="ARBA" id="ARBA00023136"/>
    </source>
</evidence>
<gene>
    <name evidence="8" type="ORF">BWK73_05535</name>
</gene>
<evidence type="ECO:0000256" key="6">
    <source>
        <dbReference type="ARBA" id="ARBA00023315"/>
    </source>
</evidence>
<keyword evidence="7" id="KW-1133">Transmembrane helix</keyword>
<dbReference type="PIRSF" id="PIRSF026649">
    <property type="entry name" value="MsbB"/>
    <property type="match status" value="1"/>
</dbReference>
<accession>A0A1Y1QWZ9</accession>
<comment type="caution">
    <text evidence="8">The sequence shown here is derived from an EMBL/GenBank/DDBJ whole genome shotgun (WGS) entry which is preliminary data.</text>
</comment>
<dbReference type="AlphaFoldDB" id="A0A1Y1QWZ9"/>
<evidence type="ECO:0000256" key="7">
    <source>
        <dbReference type="SAM" id="Phobius"/>
    </source>
</evidence>
<evidence type="ECO:0000256" key="2">
    <source>
        <dbReference type="ARBA" id="ARBA00022475"/>
    </source>
</evidence>
<comment type="subcellular location">
    <subcellularLocation>
        <location evidence="1">Cell inner membrane</location>
    </subcellularLocation>
</comment>
<reference evidence="8 9" key="1">
    <citation type="submission" date="2017-01" db="EMBL/GenBank/DDBJ databases">
        <title>Novel large sulfur bacteria in the metagenomes of groundwater-fed chemosynthetic microbial mats in the Lake Huron basin.</title>
        <authorList>
            <person name="Sharrar A.M."/>
            <person name="Flood B.E."/>
            <person name="Bailey J.V."/>
            <person name="Jones D.S."/>
            <person name="Biddanda B."/>
            <person name="Ruberg S.A."/>
            <person name="Marcus D.N."/>
            <person name="Dick G.J."/>
        </authorList>
    </citation>
    <scope>NUCLEOTIDE SEQUENCE [LARGE SCALE GENOMIC DNA]</scope>
    <source>
        <strain evidence="8">A8</strain>
    </source>
</reference>
<evidence type="ECO:0000313" key="9">
    <source>
        <dbReference type="Proteomes" id="UP000192491"/>
    </source>
</evidence>
<dbReference type="CDD" id="cd07984">
    <property type="entry name" value="LPLAT_LABLAT-like"/>
    <property type="match status" value="1"/>
</dbReference>
<dbReference type="Pfam" id="PF03279">
    <property type="entry name" value="Lip_A_acyltrans"/>
    <property type="match status" value="1"/>
</dbReference>
<feature type="transmembrane region" description="Helical" evidence="7">
    <location>
        <begin position="19"/>
        <end position="36"/>
    </location>
</feature>
<dbReference type="GO" id="GO:0016746">
    <property type="term" value="F:acyltransferase activity"/>
    <property type="evidence" value="ECO:0007669"/>
    <property type="project" value="UniProtKB-KW"/>
</dbReference>
<dbReference type="PANTHER" id="PTHR30606:SF4">
    <property type="entry name" value="LIPID A BIOSYNTHESIS MYRISTOYLTRANSFERASE"/>
    <property type="match status" value="1"/>
</dbReference>
<dbReference type="GO" id="GO:0009247">
    <property type="term" value="P:glycolipid biosynthetic process"/>
    <property type="evidence" value="ECO:0007669"/>
    <property type="project" value="UniProtKB-ARBA"/>
</dbReference>
<evidence type="ECO:0000256" key="4">
    <source>
        <dbReference type="ARBA" id="ARBA00022679"/>
    </source>
</evidence>
<keyword evidence="3" id="KW-0997">Cell inner membrane</keyword>
<dbReference type="Proteomes" id="UP000192491">
    <property type="component" value="Unassembled WGS sequence"/>
</dbReference>
<keyword evidence="4 8" id="KW-0808">Transferase</keyword>
<dbReference type="GO" id="GO:0005886">
    <property type="term" value="C:plasma membrane"/>
    <property type="evidence" value="ECO:0007669"/>
    <property type="project" value="UniProtKB-SubCell"/>
</dbReference>
<protein>
    <submittedName>
        <fullName evidence="8">Lipid A biosynthesis acyltransferase</fullName>
    </submittedName>
</protein>
<sequence>MRTASVTTFPRDLLAPRHWLTWAGVGVFAGFAWLPWQTRRWLGKHLGVWIYRHNRKRRAVVLSNLRLCFPALNDPEREQMARHHLQEYASAMLDYSVLFFRARRHVYQRTRISGREHLEQAIAAGQNVILMLGHSVWLEFAPVAIGQYYRAYGSYKPFHNPVINWLIARSRLQDVEFVVAREDGMMKLVKALEPGRLMFFLPDEDHGSKHSVFAPFFGVSKATLTTPARLTKLGKAVALPIMAFFNPAQGSYEIVIGAPLADFPSKDETQNAEILNTGLQTLITQYPEQYMWVLKLFRTRPADEPSVY</sequence>
<evidence type="ECO:0000313" key="8">
    <source>
        <dbReference type="EMBL" id="OQX15843.1"/>
    </source>
</evidence>
<dbReference type="EMBL" id="MTEJ01000010">
    <property type="protein sequence ID" value="OQX15843.1"/>
    <property type="molecule type" value="Genomic_DNA"/>
</dbReference>
<keyword evidence="5 7" id="KW-0472">Membrane</keyword>
<evidence type="ECO:0000256" key="3">
    <source>
        <dbReference type="ARBA" id="ARBA00022519"/>
    </source>
</evidence>
<organism evidence="8 9">
    <name type="scientific">Thiothrix lacustris</name>
    <dbReference type="NCBI Taxonomy" id="525917"/>
    <lineage>
        <taxon>Bacteria</taxon>
        <taxon>Pseudomonadati</taxon>
        <taxon>Pseudomonadota</taxon>
        <taxon>Gammaproteobacteria</taxon>
        <taxon>Thiotrichales</taxon>
        <taxon>Thiotrichaceae</taxon>
        <taxon>Thiothrix</taxon>
    </lineage>
</organism>
<dbReference type="InterPro" id="IPR004960">
    <property type="entry name" value="LipA_acyltrans"/>
</dbReference>
<proteinExistence type="predicted"/>
<keyword evidence="7" id="KW-0812">Transmembrane</keyword>
<keyword evidence="6 8" id="KW-0012">Acyltransferase</keyword>
<evidence type="ECO:0000256" key="1">
    <source>
        <dbReference type="ARBA" id="ARBA00004533"/>
    </source>
</evidence>